<name>A0ABV4TUR7_9GAMM</name>
<dbReference type="PANTHER" id="PTHR45663:SF11">
    <property type="entry name" value="GEO12009P1"/>
    <property type="match status" value="1"/>
</dbReference>
<keyword evidence="3" id="KW-0479">Metal-binding</keyword>
<proteinExistence type="inferred from homology"/>
<dbReference type="Proteomes" id="UP001575181">
    <property type="component" value="Unassembled WGS sequence"/>
</dbReference>
<organism evidence="9 10">
    <name type="scientific">Thiohalorhabdus methylotrophus</name>
    <dbReference type="NCBI Taxonomy" id="3242694"/>
    <lineage>
        <taxon>Bacteria</taxon>
        <taxon>Pseudomonadati</taxon>
        <taxon>Pseudomonadota</taxon>
        <taxon>Gammaproteobacteria</taxon>
        <taxon>Thiohalorhabdales</taxon>
        <taxon>Thiohalorhabdaceae</taxon>
        <taxon>Thiohalorhabdus</taxon>
    </lineage>
</organism>
<reference evidence="9 10" key="1">
    <citation type="submission" date="2024-08" db="EMBL/GenBank/DDBJ databases">
        <title>Whole-genome sequencing of halo(alkali)philic microorganisms from hypersaline lakes.</title>
        <authorList>
            <person name="Sorokin D.Y."/>
            <person name="Merkel A.Y."/>
            <person name="Messina E."/>
            <person name="Yakimov M."/>
        </authorList>
    </citation>
    <scope>NUCLEOTIDE SEQUENCE [LARGE SCALE GENOMIC DNA]</scope>
    <source>
        <strain evidence="9 10">Cl-TMA</strain>
    </source>
</reference>
<comment type="similarity">
    <text evidence="1">Belongs to the thioredoxin family.</text>
</comment>
<dbReference type="PROSITE" id="PS00194">
    <property type="entry name" value="THIOREDOXIN_1"/>
    <property type="match status" value="1"/>
</dbReference>
<dbReference type="NCBIfam" id="TIGR01068">
    <property type="entry name" value="thioredoxin"/>
    <property type="match status" value="1"/>
</dbReference>
<evidence type="ECO:0000313" key="9">
    <source>
        <dbReference type="EMBL" id="MFA9460864.1"/>
    </source>
</evidence>
<keyword evidence="2" id="KW-0813">Transport</keyword>
<evidence type="ECO:0000259" key="8">
    <source>
        <dbReference type="PROSITE" id="PS51352"/>
    </source>
</evidence>
<evidence type="ECO:0000256" key="7">
    <source>
        <dbReference type="NCBIfam" id="TIGR01068"/>
    </source>
</evidence>
<evidence type="ECO:0000256" key="3">
    <source>
        <dbReference type="ARBA" id="ARBA00022723"/>
    </source>
</evidence>
<dbReference type="Gene3D" id="2.30.30.380">
    <property type="entry name" value="Zn-finger domain of Sec23/24"/>
    <property type="match status" value="1"/>
</dbReference>
<keyword evidence="5" id="KW-1015">Disulfide bond</keyword>
<evidence type="ECO:0000256" key="4">
    <source>
        <dbReference type="ARBA" id="ARBA00022982"/>
    </source>
</evidence>
<dbReference type="InterPro" id="IPR049299">
    <property type="entry name" value="Thio2_N"/>
</dbReference>
<dbReference type="InterPro" id="IPR017937">
    <property type="entry name" value="Thioredoxin_CS"/>
</dbReference>
<dbReference type="NCBIfam" id="NF008229">
    <property type="entry name" value="PRK10996.1"/>
    <property type="match status" value="1"/>
</dbReference>
<dbReference type="PANTHER" id="PTHR45663">
    <property type="entry name" value="GEO12009P1"/>
    <property type="match status" value="1"/>
</dbReference>
<evidence type="ECO:0000256" key="2">
    <source>
        <dbReference type="ARBA" id="ARBA00022448"/>
    </source>
</evidence>
<evidence type="ECO:0000256" key="5">
    <source>
        <dbReference type="ARBA" id="ARBA00023157"/>
    </source>
</evidence>
<dbReference type="PRINTS" id="PR00421">
    <property type="entry name" value="THIOREDOXIN"/>
</dbReference>
<dbReference type="Pfam" id="PF00085">
    <property type="entry name" value="Thioredoxin"/>
    <property type="match status" value="1"/>
</dbReference>
<evidence type="ECO:0000256" key="1">
    <source>
        <dbReference type="ARBA" id="ARBA00008987"/>
    </source>
</evidence>
<keyword evidence="6" id="KW-0676">Redox-active center</keyword>
<dbReference type="InterPro" id="IPR013766">
    <property type="entry name" value="Thioredoxin_domain"/>
</dbReference>
<dbReference type="InterPro" id="IPR036249">
    <property type="entry name" value="Thioredoxin-like_sf"/>
</dbReference>
<dbReference type="InterPro" id="IPR005746">
    <property type="entry name" value="Thioredoxin"/>
</dbReference>
<dbReference type="PROSITE" id="PS51352">
    <property type="entry name" value="THIOREDOXIN_2"/>
    <property type="match status" value="1"/>
</dbReference>
<dbReference type="SUPFAM" id="SSF52833">
    <property type="entry name" value="Thioredoxin-like"/>
    <property type="match status" value="1"/>
</dbReference>
<sequence length="145" mass="16005">MTDSLHIPCPHCGGVNRVPDDRLHQGPVCGRCKGALFPDKPVEVTDATFHQQVERCDLPVVADFWAGWCGPCQMMAPVVDAAARNLRPEVRVVKVDTERSQQTAARFGIRSIPTIILFRGGREADRVSGAMQAGQFEPWVRQRVG</sequence>
<keyword evidence="4" id="KW-0249">Electron transport</keyword>
<dbReference type="EMBL" id="JBGUAW010000005">
    <property type="protein sequence ID" value="MFA9460864.1"/>
    <property type="molecule type" value="Genomic_DNA"/>
</dbReference>
<gene>
    <name evidence="9" type="primary">trxC</name>
    <name evidence="9" type="ORF">ACERLL_08505</name>
</gene>
<accession>A0ABV4TUR7</accession>
<dbReference type="RefSeq" id="WP_373655650.1">
    <property type="nucleotide sequence ID" value="NZ_JBGUAW010000005.1"/>
</dbReference>
<dbReference type="Gene3D" id="3.40.30.10">
    <property type="entry name" value="Glutaredoxin"/>
    <property type="match status" value="1"/>
</dbReference>
<feature type="domain" description="Thioredoxin" evidence="8">
    <location>
        <begin position="31"/>
        <end position="145"/>
    </location>
</feature>
<protein>
    <recommendedName>
        <fullName evidence="7">Thioredoxin</fullName>
    </recommendedName>
</protein>
<dbReference type="CDD" id="cd02947">
    <property type="entry name" value="TRX_family"/>
    <property type="match status" value="1"/>
</dbReference>
<comment type="caution">
    <text evidence="9">The sequence shown here is derived from an EMBL/GenBank/DDBJ whole genome shotgun (WGS) entry which is preliminary data.</text>
</comment>
<keyword evidence="10" id="KW-1185">Reference proteome</keyword>
<dbReference type="Pfam" id="PF21352">
    <property type="entry name" value="Zn_ribbon_Thio2"/>
    <property type="match status" value="1"/>
</dbReference>
<evidence type="ECO:0000313" key="10">
    <source>
        <dbReference type="Proteomes" id="UP001575181"/>
    </source>
</evidence>
<evidence type="ECO:0000256" key="6">
    <source>
        <dbReference type="ARBA" id="ARBA00023284"/>
    </source>
</evidence>